<dbReference type="GeneID" id="119737931"/>
<accession>A0A914AYD3</accession>
<dbReference type="Gene3D" id="3.30.300.20">
    <property type="match status" value="1"/>
</dbReference>
<evidence type="ECO:0000313" key="2">
    <source>
        <dbReference type="EnsemblMetazoa" id="XP_038068534.1"/>
    </source>
</evidence>
<dbReference type="OMA" id="GDMSACR"/>
<feature type="region of interest" description="Disordered" evidence="1">
    <location>
        <begin position="322"/>
        <end position="361"/>
    </location>
</feature>
<evidence type="ECO:0000256" key="1">
    <source>
        <dbReference type="SAM" id="MobiDB-lite"/>
    </source>
</evidence>
<proteinExistence type="predicted"/>
<dbReference type="SUPFAM" id="SSF89919">
    <property type="entry name" value="Ribosome-binding factor A, RbfA"/>
    <property type="match status" value="1"/>
</dbReference>
<organism evidence="2 3">
    <name type="scientific">Patiria miniata</name>
    <name type="common">Bat star</name>
    <name type="synonym">Asterina miniata</name>
    <dbReference type="NCBI Taxonomy" id="46514"/>
    <lineage>
        <taxon>Eukaryota</taxon>
        <taxon>Metazoa</taxon>
        <taxon>Echinodermata</taxon>
        <taxon>Eleutherozoa</taxon>
        <taxon>Asterozoa</taxon>
        <taxon>Asteroidea</taxon>
        <taxon>Valvatacea</taxon>
        <taxon>Valvatida</taxon>
        <taxon>Asterinidae</taxon>
        <taxon>Patiria</taxon>
    </lineage>
</organism>
<feature type="compositionally biased region" description="Acidic residues" evidence="1">
    <location>
        <begin position="323"/>
        <end position="353"/>
    </location>
</feature>
<dbReference type="PANTHER" id="PTHR14725:SF0">
    <property type="entry name" value="RIBOSOME-BINDING FACTOR A, MITOCHONDRIAL-RELATED"/>
    <property type="match status" value="1"/>
</dbReference>
<dbReference type="InterPro" id="IPR000238">
    <property type="entry name" value="RbfA"/>
</dbReference>
<dbReference type="OrthoDB" id="418445at2759"/>
<dbReference type="Pfam" id="PF02033">
    <property type="entry name" value="RBFA"/>
    <property type="match status" value="1"/>
</dbReference>
<evidence type="ECO:0008006" key="4">
    <source>
        <dbReference type="Google" id="ProtNLM"/>
    </source>
</evidence>
<keyword evidence="3" id="KW-1185">Reference proteome</keyword>
<name>A0A914AYD3_PATMI</name>
<protein>
    <recommendedName>
        <fullName evidence="4">Ribosome-binding factor A, mitochondrial</fullName>
    </recommendedName>
</protein>
<reference evidence="2" key="1">
    <citation type="submission" date="2022-11" db="UniProtKB">
        <authorList>
            <consortium name="EnsemblMetazoa"/>
        </authorList>
    </citation>
    <scope>IDENTIFICATION</scope>
</reference>
<dbReference type="EnsemblMetazoa" id="XM_038212606.1">
    <property type="protein sequence ID" value="XP_038068534.1"/>
    <property type="gene ID" value="LOC119737931"/>
</dbReference>
<dbReference type="InterPro" id="IPR039212">
    <property type="entry name" value="RBFA_mitochondrial"/>
</dbReference>
<sequence>MTLFAQISCSLTLSNLRRPLVCMCYYHSSSCLYKGGRRLAKLEKLLTKKKKKFYYDPMNVTQLGRLATGVTTGTNSKMRSEDSIRLRTYNKILFDNISDMMTTSYISEELEQLQLTVLGVRVSGDMSACRVYWQSTGDVKENDRIEEVLNRHKGPLRRALISHRVLGKVPPIFFLKDKASASLSEIDRLLAIADFGPEEDMEMRELDPNEIENSKTDARIEFIQKTSKGEGDASGATHQPSLFGIDHEILNKLIKQSDVGRVREGLDGDEATDKRFQQLRGFMKKKKMGKTERKEAAFYKGELEQYRSSREKECLDKFVEYETQTESDESVADNEDLSETIDNSGSEEYDEYTSYEPTKDR</sequence>
<dbReference type="InterPro" id="IPR015946">
    <property type="entry name" value="KH_dom-like_a/b"/>
</dbReference>
<dbReference type="InterPro" id="IPR023799">
    <property type="entry name" value="RbfA_dom_sf"/>
</dbReference>
<dbReference type="GO" id="GO:0006364">
    <property type="term" value="P:rRNA processing"/>
    <property type="evidence" value="ECO:0007669"/>
    <property type="project" value="InterPro"/>
</dbReference>
<dbReference type="PANTHER" id="PTHR14725">
    <property type="entry name" value="RIBOSOME-BINDING FACTOR A, MITOCHONDRIAL-RELATED"/>
    <property type="match status" value="1"/>
</dbReference>
<dbReference type="AlphaFoldDB" id="A0A914AYD3"/>
<dbReference type="Proteomes" id="UP000887568">
    <property type="component" value="Unplaced"/>
</dbReference>
<evidence type="ECO:0000313" key="3">
    <source>
        <dbReference type="Proteomes" id="UP000887568"/>
    </source>
</evidence>
<dbReference type="RefSeq" id="XP_038068534.1">
    <property type="nucleotide sequence ID" value="XM_038212606.1"/>
</dbReference>